<dbReference type="GO" id="GO:0005783">
    <property type="term" value="C:endoplasmic reticulum"/>
    <property type="evidence" value="ECO:0007669"/>
    <property type="project" value="TreeGrafter"/>
</dbReference>
<evidence type="ECO:0000256" key="5">
    <source>
        <dbReference type="PIRSR" id="PIRSR005962-1"/>
    </source>
</evidence>
<accession>A0A8K0GM52</accession>
<dbReference type="SUPFAM" id="SSF53187">
    <property type="entry name" value="Zn-dependent exopeptidases"/>
    <property type="match status" value="1"/>
</dbReference>
<dbReference type="Pfam" id="PF07687">
    <property type="entry name" value="M20_dimer"/>
    <property type="match status" value="1"/>
</dbReference>
<protein>
    <recommendedName>
        <fullName evidence="7">Peptidase M20 dimerisation domain-containing protein</fullName>
    </recommendedName>
</protein>
<dbReference type="Proteomes" id="UP000796880">
    <property type="component" value="Unassembled WGS sequence"/>
</dbReference>
<dbReference type="GO" id="GO:0009850">
    <property type="term" value="P:auxin metabolic process"/>
    <property type="evidence" value="ECO:0007669"/>
    <property type="project" value="InterPro"/>
</dbReference>
<feature type="chain" id="PRO_5035480733" description="Peptidase M20 dimerisation domain-containing protein" evidence="6">
    <location>
        <begin position="25"/>
        <end position="451"/>
    </location>
</feature>
<dbReference type="Gene3D" id="3.40.630.10">
    <property type="entry name" value="Zn peptidases"/>
    <property type="match status" value="1"/>
</dbReference>
<dbReference type="GO" id="GO:0010179">
    <property type="term" value="F:IAA-Ala conjugate hydrolase activity"/>
    <property type="evidence" value="ECO:0007669"/>
    <property type="project" value="TreeGrafter"/>
</dbReference>
<comment type="similarity">
    <text evidence="1">Belongs to the peptidase M20 family.</text>
</comment>
<dbReference type="GO" id="GO:0046872">
    <property type="term" value="F:metal ion binding"/>
    <property type="evidence" value="ECO:0007669"/>
    <property type="project" value="UniProtKB-KW"/>
</dbReference>
<dbReference type="PIRSF" id="PIRSF005962">
    <property type="entry name" value="Pept_M20D_amidohydro"/>
    <property type="match status" value="1"/>
</dbReference>
<keyword evidence="4 5" id="KW-0464">Manganese</keyword>
<evidence type="ECO:0000256" key="6">
    <source>
        <dbReference type="SAM" id="SignalP"/>
    </source>
</evidence>
<feature type="domain" description="Peptidase M20 dimerisation" evidence="7">
    <location>
        <begin position="230"/>
        <end position="329"/>
    </location>
</feature>
<name>A0A8K0GM52_9ROSA</name>
<feature type="binding site" evidence="5">
    <location>
        <position position="150"/>
    </location>
    <ligand>
        <name>Mn(2+)</name>
        <dbReference type="ChEBI" id="CHEBI:29035"/>
        <label>2</label>
    </ligand>
</feature>
<dbReference type="Pfam" id="PF01546">
    <property type="entry name" value="Peptidase_M20"/>
    <property type="match status" value="1"/>
</dbReference>
<feature type="binding site" evidence="5">
    <location>
        <position position="210"/>
    </location>
    <ligand>
        <name>Mn(2+)</name>
        <dbReference type="ChEBI" id="CHEBI:29035"/>
        <label>2</label>
    </ligand>
</feature>
<dbReference type="AlphaFoldDB" id="A0A8K0GM52"/>
<keyword evidence="2 6" id="KW-0732">Signal</keyword>
<keyword evidence="5" id="KW-0479">Metal-binding</keyword>
<evidence type="ECO:0000256" key="2">
    <source>
        <dbReference type="ARBA" id="ARBA00022729"/>
    </source>
</evidence>
<reference evidence="8" key="1">
    <citation type="submission" date="2020-03" db="EMBL/GenBank/DDBJ databases">
        <title>A high-quality chromosome-level genome assembly of a woody plant with both climbing and erect habits, Rhamnella rubrinervis.</title>
        <authorList>
            <person name="Lu Z."/>
            <person name="Yang Y."/>
            <person name="Zhu X."/>
            <person name="Sun Y."/>
        </authorList>
    </citation>
    <scope>NUCLEOTIDE SEQUENCE</scope>
    <source>
        <strain evidence="8">BYM</strain>
        <tissue evidence="8">Leaf</tissue>
    </source>
</reference>
<gene>
    <name evidence="8" type="ORF">FNV43_RR26065</name>
</gene>
<keyword evidence="3" id="KW-0378">Hydrolase</keyword>
<dbReference type="InterPro" id="IPR002933">
    <property type="entry name" value="Peptidase_M20"/>
</dbReference>
<comment type="caution">
    <text evidence="8">The sequence shown here is derived from an EMBL/GenBank/DDBJ whole genome shotgun (WGS) entry which is preliminary data.</text>
</comment>
<dbReference type="SUPFAM" id="SSF55031">
    <property type="entry name" value="Bacterial exopeptidase dimerisation domain"/>
    <property type="match status" value="1"/>
</dbReference>
<comment type="cofactor">
    <cofactor evidence="5">
        <name>Mn(2+)</name>
        <dbReference type="ChEBI" id="CHEBI:29035"/>
    </cofactor>
    <text evidence="5">The Mn(2+) ion enhances activity.</text>
</comment>
<feature type="signal peptide" evidence="6">
    <location>
        <begin position="1"/>
        <end position="24"/>
    </location>
</feature>
<evidence type="ECO:0000313" key="8">
    <source>
        <dbReference type="EMBL" id="KAF3431334.1"/>
    </source>
</evidence>
<evidence type="ECO:0000256" key="1">
    <source>
        <dbReference type="ARBA" id="ARBA00006153"/>
    </source>
</evidence>
<evidence type="ECO:0000259" key="7">
    <source>
        <dbReference type="Pfam" id="PF07687"/>
    </source>
</evidence>
<feature type="binding site" evidence="5">
    <location>
        <position position="413"/>
    </location>
    <ligand>
        <name>Mn(2+)</name>
        <dbReference type="ChEBI" id="CHEBI:29035"/>
        <label>2</label>
    </ligand>
</feature>
<keyword evidence="9" id="KW-1185">Reference proteome</keyword>
<dbReference type="InterPro" id="IPR036264">
    <property type="entry name" value="Bact_exopeptidase_dim_dom"/>
</dbReference>
<dbReference type="InterPro" id="IPR017439">
    <property type="entry name" value="Amidohydrolase"/>
</dbReference>
<dbReference type="PANTHER" id="PTHR11014">
    <property type="entry name" value="PEPTIDASE M20 FAMILY MEMBER"/>
    <property type="match status" value="1"/>
</dbReference>
<dbReference type="Gene3D" id="3.30.70.360">
    <property type="match status" value="1"/>
</dbReference>
<evidence type="ECO:0000256" key="4">
    <source>
        <dbReference type="ARBA" id="ARBA00023211"/>
    </source>
</evidence>
<dbReference type="OrthoDB" id="6119954at2759"/>
<feature type="binding site" evidence="5">
    <location>
        <position position="186"/>
    </location>
    <ligand>
        <name>Mn(2+)</name>
        <dbReference type="ChEBI" id="CHEBI:29035"/>
        <label>2</label>
    </ligand>
</feature>
<evidence type="ECO:0000256" key="3">
    <source>
        <dbReference type="ARBA" id="ARBA00022801"/>
    </source>
</evidence>
<sequence>MEFLRLICLFSLMTILSSMPFCFSLDLQVLIHEECLNFSATDQKHSLKDQIVGLANEPDTVKWMKKIRRKIHQRPELAYEEFQTSELIRHELDQLGVAYRWPVAHTGVVATIGSGSPPFVALRADMDALPIQELVELEYKSKVDGKMHACGHDVHTAMLLGAAKILQQLRDKIQGTVVLIFQPAEERGVGAKDMIKEGVLHNVDAILGLHVVNRYPIGVVASRPGEFLAGCGSFKAKISGKGGHAAIPQQSIDPILAASTSVISLQNIVSREIDPFDSQVVSVSSIQAGTSYNVIPESATISGTFRAFSRESFNALRERIEEVVKRQAAVHRCSAEIDFDGNEHPNIPPTVNDERIYEHVRRTSNEIVGEENTELAPSFMGSEDFAFYLDKVPGSFLFLGIKNDNIGATFPPHSPYYTIDEDVLPIGAAIHAAFAISYISDSTCTKSHSNS</sequence>
<dbReference type="NCBIfam" id="TIGR01891">
    <property type="entry name" value="amidohydrolases"/>
    <property type="match status" value="1"/>
</dbReference>
<dbReference type="FunFam" id="3.30.70.360:FF:000001">
    <property type="entry name" value="N-acetyldiaminopimelate deacetylase"/>
    <property type="match status" value="1"/>
</dbReference>
<proteinExistence type="inferred from homology"/>
<organism evidence="8 9">
    <name type="scientific">Rhamnella rubrinervis</name>
    <dbReference type="NCBI Taxonomy" id="2594499"/>
    <lineage>
        <taxon>Eukaryota</taxon>
        <taxon>Viridiplantae</taxon>
        <taxon>Streptophyta</taxon>
        <taxon>Embryophyta</taxon>
        <taxon>Tracheophyta</taxon>
        <taxon>Spermatophyta</taxon>
        <taxon>Magnoliopsida</taxon>
        <taxon>eudicotyledons</taxon>
        <taxon>Gunneridae</taxon>
        <taxon>Pentapetalae</taxon>
        <taxon>rosids</taxon>
        <taxon>fabids</taxon>
        <taxon>Rosales</taxon>
        <taxon>Rhamnaceae</taxon>
        <taxon>rhamnoid group</taxon>
        <taxon>Rhamneae</taxon>
        <taxon>Rhamnella</taxon>
    </lineage>
</organism>
<dbReference type="EMBL" id="VOIH02000012">
    <property type="protein sequence ID" value="KAF3431334.1"/>
    <property type="molecule type" value="Genomic_DNA"/>
</dbReference>
<feature type="binding site" evidence="5">
    <location>
        <position position="152"/>
    </location>
    <ligand>
        <name>Mn(2+)</name>
        <dbReference type="ChEBI" id="CHEBI:29035"/>
        <label>2</label>
    </ligand>
</feature>
<dbReference type="PANTHER" id="PTHR11014:SF147">
    <property type="entry name" value="PEPTIDASE M20 DIMERISATION DOMAIN-CONTAINING PROTEIN"/>
    <property type="match status" value="1"/>
</dbReference>
<dbReference type="InterPro" id="IPR011650">
    <property type="entry name" value="Peptidase_M20_dimer"/>
</dbReference>
<dbReference type="CDD" id="cd08017">
    <property type="entry name" value="M20_IAA_Hyd"/>
    <property type="match status" value="1"/>
</dbReference>
<dbReference type="InterPro" id="IPR044757">
    <property type="entry name" value="ILR1-like_Hyd"/>
</dbReference>
<evidence type="ECO:0000313" key="9">
    <source>
        <dbReference type="Proteomes" id="UP000796880"/>
    </source>
</evidence>